<dbReference type="InterPro" id="IPR045214">
    <property type="entry name" value="Surf1/Surf4"/>
</dbReference>
<dbReference type="SMART" id="SM00979">
    <property type="entry name" value="TIFY"/>
    <property type="match status" value="1"/>
</dbReference>
<dbReference type="Proteomes" id="UP000516314">
    <property type="component" value="Chromosome 1"/>
</dbReference>
<evidence type="ECO:0000313" key="8">
    <source>
        <dbReference type="Proteomes" id="UP000516314"/>
    </source>
</evidence>
<evidence type="ECO:0000256" key="5">
    <source>
        <dbReference type="RuleBase" id="RU363076"/>
    </source>
</evidence>
<feature type="domain" description="Tify" evidence="6">
    <location>
        <begin position="141"/>
        <end position="176"/>
    </location>
</feature>
<keyword evidence="2" id="KW-0812">Transmembrane</keyword>
<keyword evidence="4" id="KW-0472">Membrane</keyword>
<protein>
    <recommendedName>
        <fullName evidence="5">SURF1-like protein</fullName>
    </recommendedName>
</protein>
<organism evidence="7 8">
    <name type="scientific">Arabidopsis thaliana</name>
    <name type="common">Mouse-ear cress</name>
    <dbReference type="NCBI Taxonomy" id="3702"/>
    <lineage>
        <taxon>Eukaryota</taxon>
        <taxon>Viridiplantae</taxon>
        <taxon>Streptophyta</taxon>
        <taxon>Embryophyta</taxon>
        <taxon>Tracheophyta</taxon>
        <taxon>Spermatophyta</taxon>
        <taxon>Magnoliopsida</taxon>
        <taxon>eudicotyledons</taxon>
        <taxon>Gunneridae</taxon>
        <taxon>Pentapetalae</taxon>
        <taxon>rosids</taxon>
        <taxon>malvids</taxon>
        <taxon>Brassicales</taxon>
        <taxon>Brassicaceae</taxon>
        <taxon>Camelineae</taxon>
        <taxon>Arabidopsis</taxon>
    </lineage>
</organism>
<dbReference type="EMBL" id="LR881466">
    <property type="protein sequence ID" value="CAD5314954.1"/>
    <property type="molecule type" value="Genomic_DNA"/>
</dbReference>
<keyword evidence="5" id="KW-0999">Mitochondrion inner membrane</keyword>
<dbReference type="PANTHER" id="PTHR23427">
    <property type="entry name" value="SURFEIT LOCUS PROTEIN"/>
    <property type="match status" value="1"/>
</dbReference>
<gene>
    <name evidence="7" type="ORF">AT9943_LOCUS3362</name>
</gene>
<evidence type="ECO:0000256" key="4">
    <source>
        <dbReference type="ARBA" id="ARBA00023136"/>
    </source>
</evidence>
<evidence type="ECO:0000256" key="2">
    <source>
        <dbReference type="ARBA" id="ARBA00022692"/>
    </source>
</evidence>
<proteinExistence type="inferred from homology"/>
<dbReference type="PROSITE" id="PS50895">
    <property type="entry name" value="SURF1"/>
    <property type="match status" value="1"/>
</dbReference>
<evidence type="ECO:0000256" key="3">
    <source>
        <dbReference type="ARBA" id="ARBA00022989"/>
    </source>
</evidence>
<keyword evidence="3" id="KW-1133">Transmembrane helix</keyword>
<dbReference type="InterPro" id="IPR002994">
    <property type="entry name" value="Surf1/Shy1"/>
</dbReference>
<dbReference type="Pfam" id="PF06200">
    <property type="entry name" value="tify"/>
    <property type="match status" value="1"/>
</dbReference>
<dbReference type="Pfam" id="PF02104">
    <property type="entry name" value="SURF1"/>
    <property type="match status" value="1"/>
</dbReference>
<dbReference type="InterPro" id="IPR010399">
    <property type="entry name" value="Tify_dom"/>
</dbReference>
<sequence>MERDFLGLGSKLSPITVKEETNEDSAPSRGMMDWSFSSKVGSGPQFLSFGTSQQETRVNTVNDHLLSSAAMDQNQRTYFSSLQEDRVFPGSSQQDQTTITVSMSEPNYINSFINHQHLGGSPIMAPPVSVFPAPTTIRSSSKPLPPQLTIFYAGSVLVYQDIAPEKAQAIMLLAGNGPHAKPVSQPKPQKLVHHSLPTTDPPTMPPSFLPSISYIVSETRSSGSNGVTGLGPTKTKASLASTRNNQTAAFSMAPTVGLPQTRKASLARFLEKRKERVINVSPYYVDNKSSIDCRTLMSECYMSSSTTSNLPAASQTSNLESQLLSSDPPPAKKKRGSALLWYLVGFTTYGLGETYKFLQTQVYKEHLDSRKQCLEMKPMKLNTTKDLDGLGFRRVVCKGIFDEQRSIYVGPKPRSMSKSSEIGFYVITPLLPIPNEPNSMKSPILVNRGWVPSDWKENSLESLGTGGLVAAAKESRKANKLLSSQQSLLSKFWYKLNNPMIVEQDQVSRAMHVEVVGVVRKSETPGIYTLVNYPSSLAWFYLDVPKLALAMGFGEDTMYIESTYTDMDESRTYPVPRDVENLTRSKDIPLDYHLYTVLWHWSSLTCFIKASSILMRRLTKSDPIGSLTNHPITWTTSHQQTIEHGCPIALLSSPPAHHLH</sequence>
<evidence type="ECO:0000259" key="6">
    <source>
        <dbReference type="PROSITE" id="PS51320"/>
    </source>
</evidence>
<evidence type="ECO:0000256" key="1">
    <source>
        <dbReference type="ARBA" id="ARBA00004370"/>
    </source>
</evidence>
<accession>A0A7G2DZR8</accession>
<dbReference type="PANTHER" id="PTHR23427:SF2">
    <property type="entry name" value="SURFEIT LOCUS PROTEIN 1"/>
    <property type="match status" value="1"/>
</dbReference>
<dbReference type="PROSITE" id="PS51320">
    <property type="entry name" value="TIFY"/>
    <property type="match status" value="1"/>
</dbReference>
<comment type="function">
    <text evidence="5">Probably involved in the biogenesis of the COX complex.</text>
</comment>
<evidence type="ECO:0000313" key="7">
    <source>
        <dbReference type="EMBL" id="CAD5314954.1"/>
    </source>
</evidence>
<dbReference type="AlphaFoldDB" id="A0A7G2DZR8"/>
<dbReference type="Pfam" id="PF09425">
    <property type="entry name" value="Jas_motif"/>
    <property type="match status" value="1"/>
</dbReference>
<dbReference type="InterPro" id="IPR018467">
    <property type="entry name" value="CCT_CS"/>
</dbReference>
<comment type="subcellular location">
    <subcellularLocation>
        <location evidence="1">Membrane</location>
    </subcellularLocation>
    <subcellularLocation>
        <location evidence="5">Mitochondrion inner membrane</location>
        <topology evidence="5">Multi-pass membrane protein</topology>
    </subcellularLocation>
</comment>
<keyword evidence="5" id="KW-0496">Mitochondrion</keyword>
<comment type="similarity">
    <text evidence="5">Belongs to the SURF1 family.</text>
</comment>
<reference evidence="7 8" key="1">
    <citation type="submission" date="2020-09" db="EMBL/GenBank/DDBJ databases">
        <authorList>
            <person name="Ashkenazy H."/>
        </authorList>
    </citation>
    <scope>NUCLEOTIDE SEQUENCE [LARGE SCALE GENOMIC DNA]</scope>
    <source>
        <strain evidence="8">cv. Cdm-0</strain>
    </source>
</reference>
<dbReference type="GO" id="GO:0005743">
    <property type="term" value="C:mitochondrial inner membrane"/>
    <property type="evidence" value="ECO:0007669"/>
    <property type="project" value="UniProtKB-SubCell"/>
</dbReference>
<name>A0A7G2DZR8_ARATH</name>